<organism evidence="2 3">
    <name type="scientific">Burkholderia multivorans CGD2</name>
    <dbReference type="NCBI Taxonomy" id="513052"/>
    <lineage>
        <taxon>Bacteria</taxon>
        <taxon>Pseudomonadati</taxon>
        <taxon>Pseudomonadota</taxon>
        <taxon>Betaproteobacteria</taxon>
        <taxon>Burkholderiales</taxon>
        <taxon>Burkholderiaceae</taxon>
        <taxon>Burkholderia</taxon>
        <taxon>Burkholderia cepacia complex</taxon>
    </lineage>
</organism>
<name>B9BVC4_9BURK</name>
<evidence type="ECO:0000256" key="1">
    <source>
        <dbReference type="SAM" id="MobiDB-lite"/>
    </source>
</evidence>
<feature type="region of interest" description="Disordered" evidence="1">
    <location>
        <begin position="1"/>
        <end position="37"/>
    </location>
</feature>
<reference evidence="2 3" key="1">
    <citation type="journal article" date="2012" name="J. Bacteriol.">
        <title>Draft Genome Sequence Determination for Cystic Fibrosis and Chronic Granulomatous Disease Burkholderia multivorans Isolates.</title>
        <authorList>
            <person name="Varga J.J."/>
            <person name="Losada L."/>
            <person name="Zelazny A.M."/>
            <person name="Brinkac L."/>
            <person name="Harkins D."/>
            <person name="Radune D."/>
            <person name="Hostetler J."/>
            <person name="Sampaio E.P."/>
            <person name="Ronning C.M."/>
            <person name="Nierman W.C."/>
            <person name="Greenberg D.E."/>
            <person name="Holland S.M."/>
            <person name="Goldberg J.B."/>
        </authorList>
    </citation>
    <scope>NUCLEOTIDE SEQUENCE [LARGE SCALE GENOMIC DNA]</scope>
    <source>
        <strain evidence="2 3">CGD2</strain>
    </source>
</reference>
<sequence>MNHFVVCRRSRSRRETARPTMEGRASPGPPEFGIYATNQRNSNKNRLIEPHLKARLYLVLFYWGRIVLVQKEAAPAAPLP</sequence>
<comment type="caution">
    <text evidence="2">The sequence shown here is derived from an EMBL/GenBank/DDBJ whole genome shotgun (WGS) entry which is preliminary data.</text>
</comment>
<evidence type="ECO:0000313" key="2">
    <source>
        <dbReference type="EMBL" id="EEE05329.1"/>
    </source>
</evidence>
<proteinExistence type="predicted"/>
<evidence type="ECO:0000313" key="3">
    <source>
        <dbReference type="Proteomes" id="UP000004535"/>
    </source>
</evidence>
<protein>
    <submittedName>
        <fullName evidence="2">Uncharacterized protein</fullName>
    </submittedName>
</protein>
<dbReference type="AlphaFoldDB" id="B9BVC4"/>
<dbReference type="EMBL" id="ACFC01000010">
    <property type="protein sequence ID" value="EEE05329.1"/>
    <property type="molecule type" value="Genomic_DNA"/>
</dbReference>
<feature type="compositionally biased region" description="Basic residues" evidence="1">
    <location>
        <begin position="1"/>
        <end position="12"/>
    </location>
</feature>
<accession>B9BVC4</accession>
<dbReference type="Proteomes" id="UP000004535">
    <property type="component" value="Unassembled WGS sequence"/>
</dbReference>
<gene>
    <name evidence="2" type="ORF">BURMUCGD2_0292</name>
</gene>